<protein>
    <submittedName>
        <fullName evidence="2">Uncharacterized protein</fullName>
    </submittedName>
</protein>
<accession>A0A0L0VNZ6</accession>
<proteinExistence type="predicted"/>
<gene>
    <name evidence="2" type="ORF">PSTG_05883</name>
</gene>
<feature type="region of interest" description="Disordered" evidence="1">
    <location>
        <begin position="1"/>
        <end position="26"/>
    </location>
</feature>
<dbReference type="AlphaFoldDB" id="A0A0L0VNZ6"/>
<keyword evidence="3" id="KW-1185">Reference proteome</keyword>
<evidence type="ECO:0000313" key="2">
    <source>
        <dbReference type="EMBL" id="KNF00989.1"/>
    </source>
</evidence>
<comment type="caution">
    <text evidence="2">The sequence shown here is derived from an EMBL/GenBank/DDBJ whole genome shotgun (WGS) entry which is preliminary data.</text>
</comment>
<evidence type="ECO:0000256" key="1">
    <source>
        <dbReference type="SAM" id="MobiDB-lite"/>
    </source>
</evidence>
<sequence>MASAAPSSPIEAGAKVRRDENSDCSTDPQWCFGQNRCDGTVTDTPRKRWVN</sequence>
<organism evidence="2 3">
    <name type="scientific">Puccinia striiformis f. sp. tritici PST-78</name>
    <dbReference type="NCBI Taxonomy" id="1165861"/>
    <lineage>
        <taxon>Eukaryota</taxon>
        <taxon>Fungi</taxon>
        <taxon>Dikarya</taxon>
        <taxon>Basidiomycota</taxon>
        <taxon>Pucciniomycotina</taxon>
        <taxon>Pucciniomycetes</taxon>
        <taxon>Pucciniales</taxon>
        <taxon>Pucciniaceae</taxon>
        <taxon>Puccinia</taxon>
    </lineage>
</organism>
<dbReference type="Proteomes" id="UP000054564">
    <property type="component" value="Unassembled WGS sequence"/>
</dbReference>
<name>A0A0L0VNZ6_9BASI</name>
<reference evidence="3" key="1">
    <citation type="submission" date="2014-03" db="EMBL/GenBank/DDBJ databases">
        <title>The Genome Sequence of Puccinia striiformis f. sp. tritici PST-78.</title>
        <authorList>
            <consortium name="The Broad Institute Genome Sequencing Platform"/>
            <person name="Cuomo C."/>
            <person name="Hulbert S."/>
            <person name="Chen X."/>
            <person name="Walker B."/>
            <person name="Young S.K."/>
            <person name="Zeng Q."/>
            <person name="Gargeya S."/>
            <person name="Fitzgerald M."/>
            <person name="Haas B."/>
            <person name="Abouelleil A."/>
            <person name="Alvarado L."/>
            <person name="Arachchi H.M."/>
            <person name="Berlin A.M."/>
            <person name="Chapman S.B."/>
            <person name="Goldberg J."/>
            <person name="Griggs A."/>
            <person name="Gujja S."/>
            <person name="Hansen M."/>
            <person name="Howarth C."/>
            <person name="Imamovic A."/>
            <person name="Larimer J."/>
            <person name="McCowan C."/>
            <person name="Montmayeur A."/>
            <person name="Murphy C."/>
            <person name="Neiman D."/>
            <person name="Pearson M."/>
            <person name="Priest M."/>
            <person name="Roberts A."/>
            <person name="Saif S."/>
            <person name="Shea T."/>
            <person name="Sisk P."/>
            <person name="Sykes S."/>
            <person name="Wortman J."/>
            <person name="Nusbaum C."/>
            <person name="Birren B."/>
        </authorList>
    </citation>
    <scope>NUCLEOTIDE SEQUENCE [LARGE SCALE GENOMIC DNA]</scope>
    <source>
        <strain evidence="3">race PST-78</strain>
    </source>
</reference>
<dbReference type="EMBL" id="AJIL01000033">
    <property type="protein sequence ID" value="KNF00989.1"/>
    <property type="molecule type" value="Genomic_DNA"/>
</dbReference>
<evidence type="ECO:0000313" key="3">
    <source>
        <dbReference type="Proteomes" id="UP000054564"/>
    </source>
</evidence>